<dbReference type="AlphaFoldDB" id="A0A2T3W9C9"/>
<protein>
    <submittedName>
        <fullName evidence="3">VcbS</fullName>
    </submittedName>
</protein>
<sequence length="887" mass="87784">MRSLPFPALAPLSLALLLGACAAPQPAPPPTTSAPIAPAPGAEPAPTTPAPAPAHALTPLGTVEIAFSGLNDPEGFRAELVPQALTNVGGLQLEPLANSSFTVGTRGAGGMRYLYASFRVRNADAAGTAYPAARQNLTLVAASTASTIGETAISALQRFDGSAAPAGMAQSILPTHAMTLDRTSGADRLQPKAGSEDLQVFAEDEVAATPAGATRLFPYGYVVRRKNVSASRLLPGNPAAGQFDGVVTIAVKLPLQASSADDPFRFNMNFAVMDDSRTRVTESVEEQGAFSSAAARAGALGVNIPVMTLCGSTLNTGVTQFIGSATTAGNAARLAKIGGNIALKNVALAYTVPGHVQLSVPAGSGLAGAYSTYGGAALSFSGGSTRRGGAATVGAAGNFTFISKVGDGQPAVTDQLLYRVSDNQGCSGTDTTADVNVAGRVWFVNNSGSNGDGRQGTPFNTLAAAQTASAAGDHLYVARGTGTTGGQNSGLTLKTGQTLIGEGAALTVGGVTYIAAGAQNAQIGNSAGAGLTLAQNTVVRGLNISGTSSAVTGSNFGTLDLTAGTVGASAGPALNLTGGTLNATITALNSSASPGTGSLLTGVGGTLSVTGSGAAGSGGTLQGAAGEGLRIVPQNQTLTATLERLNVQNNGAEGVEVVTQNTETGRAVLTVRSSTFANNGLAAVRVDHAANSASRTVLSGNTVNNTTSAAGGFSINTTHTGAQTDEWLLSGNSLTLQPLSGGNSIGLSGVVAGAGTLRASAVNNTVNNFASHGLRFAALNNASRLHVTLTGNQTSTPVSTALEGALLQSGDGPATSAQLCASVTGNTLRSVSGIEGLYVWKVGSNTLQLQGFAGGSAQSFLASANPATVGIFVDGTPTGGTCETPAP</sequence>
<evidence type="ECO:0000256" key="2">
    <source>
        <dbReference type="SAM" id="SignalP"/>
    </source>
</evidence>
<feature type="chain" id="PRO_5015743755" evidence="2">
    <location>
        <begin position="23"/>
        <end position="887"/>
    </location>
</feature>
<feature type="compositionally biased region" description="Pro residues" evidence="1">
    <location>
        <begin position="27"/>
        <end position="52"/>
    </location>
</feature>
<dbReference type="PROSITE" id="PS51257">
    <property type="entry name" value="PROKAR_LIPOPROTEIN"/>
    <property type="match status" value="1"/>
</dbReference>
<dbReference type="InterPro" id="IPR012334">
    <property type="entry name" value="Pectin_lyas_fold"/>
</dbReference>
<dbReference type="OrthoDB" id="57300at2"/>
<dbReference type="Gene3D" id="2.160.20.10">
    <property type="entry name" value="Single-stranded right-handed beta-helix, Pectin lyase-like"/>
    <property type="match status" value="1"/>
</dbReference>
<organism evidence="3 4">
    <name type="scientific">Deinococcus arcticus</name>
    <dbReference type="NCBI Taxonomy" id="2136176"/>
    <lineage>
        <taxon>Bacteria</taxon>
        <taxon>Thermotogati</taxon>
        <taxon>Deinococcota</taxon>
        <taxon>Deinococci</taxon>
        <taxon>Deinococcales</taxon>
        <taxon>Deinococcaceae</taxon>
        <taxon>Deinococcus</taxon>
    </lineage>
</organism>
<accession>A0A2T3W9C9</accession>
<feature type="region of interest" description="Disordered" evidence="1">
    <location>
        <begin position="27"/>
        <end position="54"/>
    </location>
</feature>
<evidence type="ECO:0000256" key="1">
    <source>
        <dbReference type="SAM" id="MobiDB-lite"/>
    </source>
</evidence>
<keyword evidence="4" id="KW-1185">Reference proteome</keyword>
<dbReference type="Proteomes" id="UP000240317">
    <property type="component" value="Unassembled WGS sequence"/>
</dbReference>
<feature type="signal peptide" evidence="2">
    <location>
        <begin position="1"/>
        <end position="22"/>
    </location>
</feature>
<reference evidence="3 4" key="1">
    <citation type="submission" date="2018-03" db="EMBL/GenBank/DDBJ databases">
        <title>Draft genome of Deinococcus sp. OD32.</title>
        <authorList>
            <person name="Wang X.-P."/>
            <person name="Du Z.-J."/>
        </authorList>
    </citation>
    <scope>NUCLEOTIDE SEQUENCE [LARGE SCALE GENOMIC DNA]</scope>
    <source>
        <strain evidence="3 4">OD32</strain>
    </source>
</reference>
<proteinExistence type="predicted"/>
<dbReference type="EMBL" id="PYSV01000005">
    <property type="protein sequence ID" value="PTA68508.1"/>
    <property type="molecule type" value="Genomic_DNA"/>
</dbReference>
<dbReference type="RefSeq" id="WP_107137382.1">
    <property type="nucleotide sequence ID" value="NZ_PYSV01000005.1"/>
</dbReference>
<comment type="caution">
    <text evidence="3">The sequence shown here is derived from an EMBL/GenBank/DDBJ whole genome shotgun (WGS) entry which is preliminary data.</text>
</comment>
<evidence type="ECO:0000313" key="3">
    <source>
        <dbReference type="EMBL" id="PTA68508.1"/>
    </source>
</evidence>
<dbReference type="SUPFAM" id="SSF51126">
    <property type="entry name" value="Pectin lyase-like"/>
    <property type="match status" value="1"/>
</dbReference>
<keyword evidence="2" id="KW-0732">Signal</keyword>
<name>A0A2T3W9C9_9DEIO</name>
<dbReference type="InterPro" id="IPR011050">
    <property type="entry name" value="Pectin_lyase_fold/virulence"/>
</dbReference>
<evidence type="ECO:0000313" key="4">
    <source>
        <dbReference type="Proteomes" id="UP000240317"/>
    </source>
</evidence>
<gene>
    <name evidence="3" type="ORF">C8263_06825</name>
</gene>